<dbReference type="PANTHER" id="PTHR18853:SF7">
    <property type="entry name" value="FORKHEAD-ASSOCIATED DOMAIN-CONTAINING PROTEIN 1"/>
    <property type="match status" value="1"/>
</dbReference>
<evidence type="ECO:0000313" key="2">
    <source>
        <dbReference type="Ensembl" id="ENSCSRP00000018520.1"/>
    </source>
</evidence>
<feature type="coiled-coil region" evidence="1">
    <location>
        <begin position="28"/>
        <end position="83"/>
    </location>
</feature>
<accession>A0A8C3ST61</accession>
<dbReference type="Proteomes" id="UP000694403">
    <property type="component" value="Unplaced"/>
</dbReference>
<dbReference type="PANTHER" id="PTHR18853">
    <property type="entry name" value="FORKHEAD-ASSOCIATED DOMAIN-CONTAINING PROTEIN 1-RELATED"/>
    <property type="match status" value="1"/>
</dbReference>
<sequence>ISKQVWFKCGTKISNLQRDSSQVLCHSLSERDLEIANLKKEGEKLRRNQALTTGLVTSLQRDISAKEQRILQLKLSADKVKKENREKDNQIWALGISKALNYFSQLFYTEIRIVVKNVSLHLLSHSFQVKMGMSSLFCAFISSSPFIPFCQLMEKIKQITDENLQIHEEEKLLQEEINSKASEEKEVSESVAVLKKSLDEFQAFLKTSYCSSSLKREICNIQDLCIDPSVLWIHAPVIEILSSLLSWVEAMEHLLQDVGIDMSCSDKGSWFSFSYLMCNFFSIY</sequence>
<dbReference type="AlphaFoldDB" id="A0A8C3ST61"/>
<keyword evidence="3" id="KW-1185">Reference proteome</keyword>
<proteinExistence type="predicted"/>
<dbReference type="Ensembl" id="ENSCSRT00000019374.1">
    <property type="protein sequence ID" value="ENSCSRP00000018520.1"/>
    <property type="gene ID" value="ENSCSRG00000014142.1"/>
</dbReference>
<keyword evidence="1" id="KW-0175">Coiled coil</keyword>
<protein>
    <submittedName>
        <fullName evidence="2">Uncharacterized protein</fullName>
    </submittedName>
</protein>
<organism evidence="2 3">
    <name type="scientific">Chelydra serpentina</name>
    <name type="common">Snapping turtle</name>
    <name type="synonym">Testudo serpentina</name>
    <dbReference type="NCBI Taxonomy" id="8475"/>
    <lineage>
        <taxon>Eukaryota</taxon>
        <taxon>Metazoa</taxon>
        <taxon>Chordata</taxon>
        <taxon>Craniata</taxon>
        <taxon>Vertebrata</taxon>
        <taxon>Euteleostomi</taxon>
        <taxon>Archelosauria</taxon>
        <taxon>Testudinata</taxon>
        <taxon>Testudines</taxon>
        <taxon>Cryptodira</taxon>
        <taxon>Durocryptodira</taxon>
        <taxon>Americhelydia</taxon>
        <taxon>Chelydroidea</taxon>
        <taxon>Chelydridae</taxon>
        <taxon>Chelydra</taxon>
    </lineage>
</organism>
<evidence type="ECO:0000256" key="1">
    <source>
        <dbReference type="SAM" id="Coils"/>
    </source>
</evidence>
<reference evidence="2" key="1">
    <citation type="submission" date="2025-08" db="UniProtKB">
        <authorList>
            <consortium name="Ensembl"/>
        </authorList>
    </citation>
    <scope>IDENTIFICATION</scope>
</reference>
<evidence type="ECO:0000313" key="3">
    <source>
        <dbReference type="Proteomes" id="UP000694403"/>
    </source>
</evidence>
<name>A0A8C3ST61_CHESE</name>
<reference evidence="2" key="2">
    <citation type="submission" date="2025-09" db="UniProtKB">
        <authorList>
            <consortium name="Ensembl"/>
        </authorList>
    </citation>
    <scope>IDENTIFICATION</scope>
</reference>
<dbReference type="InterPro" id="IPR052642">
    <property type="entry name" value="CC-FHA_domain"/>
</dbReference>
<feature type="coiled-coil region" evidence="1">
    <location>
        <begin position="156"/>
        <end position="186"/>
    </location>
</feature>